<dbReference type="InterPro" id="IPR018268">
    <property type="entry name" value="Ribosomal_uS10_CS"/>
</dbReference>
<dbReference type="SMART" id="SM01403">
    <property type="entry name" value="Ribosomal_S10"/>
    <property type="match status" value="1"/>
</dbReference>
<proteinExistence type="inferred from homology"/>
<reference evidence="6 8" key="2">
    <citation type="journal article" date="2018" name="Plant J.">
        <title>The Physcomitrella patens chromosome-scale assembly reveals moss genome structure and evolution.</title>
        <authorList>
            <person name="Lang D."/>
            <person name="Ullrich K.K."/>
            <person name="Murat F."/>
            <person name="Fuchs J."/>
            <person name="Jenkins J."/>
            <person name="Haas F.B."/>
            <person name="Piednoel M."/>
            <person name="Gundlach H."/>
            <person name="Van Bel M."/>
            <person name="Meyberg R."/>
            <person name="Vives C."/>
            <person name="Morata J."/>
            <person name="Symeonidi A."/>
            <person name="Hiss M."/>
            <person name="Muchero W."/>
            <person name="Kamisugi Y."/>
            <person name="Saleh O."/>
            <person name="Blanc G."/>
            <person name="Decker E.L."/>
            <person name="van Gessel N."/>
            <person name="Grimwood J."/>
            <person name="Hayes R.D."/>
            <person name="Graham S.W."/>
            <person name="Gunter L.E."/>
            <person name="McDaniel S.F."/>
            <person name="Hoernstein S.N.W."/>
            <person name="Larsson A."/>
            <person name="Li F.W."/>
            <person name="Perroud P.F."/>
            <person name="Phillips J."/>
            <person name="Ranjan P."/>
            <person name="Rokshar D.S."/>
            <person name="Rothfels C.J."/>
            <person name="Schneider L."/>
            <person name="Shu S."/>
            <person name="Stevenson D.W."/>
            <person name="Thummler F."/>
            <person name="Tillich M."/>
            <person name="Villarreal Aguilar J.C."/>
            <person name="Widiez T."/>
            <person name="Wong G.K."/>
            <person name="Wymore A."/>
            <person name="Zhang Y."/>
            <person name="Zimmer A.D."/>
            <person name="Quatrano R.S."/>
            <person name="Mayer K.F.X."/>
            <person name="Goodstein D."/>
            <person name="Casacuberta J.M."/>
            <person name="Vandepoele K."/>
            <person name="Reski R."/>
            <person name="Cuming A.C."/>
            <person name="Tuskan G.A."/>
            <person name="Maumus F."/>
            <person name="Salse J."/>
            <person name="Schmutz J."/>
            <person name="Rensing S.A."/>
        </authorList>
    </citation>
    <scope>NUCLEOTIDE SEQUENCE [LARGE SCALE GENOMIC DNA]</scope>
    <source>
        <strain evidence="7 8">cv. Gransden 2004</strain>
    </source>
</reference>
<dbReference type="InParanoid" id="A0A2K1IUM5"/>
<evidence type="ECO:0000313" key="7">
    <source>
        <dbReference type="EnsemblPlants" id="Pp3c20_8830V3.1"/>
    </source>
</evidence>
<dbReference type="PROSITE" id="PS00361">
    <property type="entry name" value="RIBOSOMAL_S10"/>
    <property type="match status" value="1"/>
</dbReference>
<dbReference type="FunFam" id="3.30.70.600:FF:000001">
    <property type="entry name" value="30S ribosomal protein S10"/>
    <property type="match status" value="1"/>
</dbReference>
<dbReference type="NCBIfam" id="TIGR01049">
    <property type="entry name" value="rpsJ_bact"/>
    <property type="match status" value="1"/>
</dbReference>
<dbReference type="Proteomes" id="UP000006727">
    <property type="component" value="Chromosome 20"/>
</dbReference>
<keyword evidence="3" id="KW-0687">Ribonucleoprotein</keyword>
<dbReference type="GO" id="GO:0003723">
    <property type="term" value="F:RNA binding"/>
    <property type="evidence" value="ECO:0007669"/>
    <property type="project" value="InterPro"/>
</dbReference>
<dbReference type="GO" id="GO:0003735">
    <property type="term" value="F:structural constituent of ribosome"/>
    <property type="evidence" value="ECO:0000318"/>
    <property type="project" value="GO_Central"/>
</dbReference>
<keyword evidence="8" id="KW-1185">Reference proteome</keyword>
<accession>A0A2K1IUM5</accession>
<dbReference type="EnsemblPlants" id="Pp3c20_8830V3.3">
    <property type="protein sequence ID" value="Pp3c20_8830V3.3"/>
    <property type="gene ID" value="Pp3c20_8830"/>
</dbReference>
<sequence length="193" mass="20955">MASTAILAPASAASVVALPSAIASSASSSRATIFKVSPSAAHLSTFEGLRADGFPSSSLNEVWQTSAQTWSTPRHSRLTVRAAVASEAPTATKQKIRIKLRSYWVNLIEQACQQILEAARNSDAKTMGPVPLPTKKRVYCVLRSPHVNKDSREHFEIRTHRRLIDLENPNAQTIDALMQLDLPAGVDVEVKLS</sequence>
<dbReference type="GO" id="GO:0005739">
    <property type="term" value="C:mitochondrion"/>
    <property type="evidence" value="ECO:0000318"/>
    <property type="project" value="GO_Central"/>
</dbReference>
<dbReference type="InterPro" id="IPR036838">
    <property type="entry name" value="Ribosomal_uS10_dom_sf"/>
</dbReference>
<evidence type="ECO:0000256" key="1">
    <source>
        <dbReference type="ARBA" id="ARBA00007102"/>
    </source>
</evidence>
<gene>
    <name evidence="6" type="ORF">PHYPA_024918</name>
</gene>
<dbReference type="FunCoup" id="A0A2K1IUM5">
    <property type="interactions" value="1408"/>
</dbReference>
<dbReference type="STRING" id="3218.A0A2K1IUM5"/>
<dbReference type="PRINTS" id="PR00971">
    <property type="entry name" value="RIBOSOMALS10"/>
</dbReference>
<dbReference type="GO" id="GO:0015935">
    <property type="term" value="C:small ribosomal subunit"/>
    <property type="evidence" value="ECO:0000318"/>
    <property type="project" value="GO_Central"/>
</dbReference>
<comment type="similarity">
    <text evidence="1">Belongs to the universal ribosomal protein uS10 family.</text>
</comment>
<dbReference type="Pfam" id="PF00338">
    <property type="entry name" value="Ribosomal_S10"/>
    <property type="match status" value="1"/>
</dbReference>
<keyword evidence="2" id="KW-0689">Ribosomal protein</keyword>
<feature type="domain" description="Small ribosomal subunit protein uS10" evidence="5">
    <location>
        <begin position="97"/>
        <end position="191"/>
    </location>
</feature>
<dbReference type="PANTHER" id="PTHR11700">
    <property type="entry name" value="30S RIBOSOMAL PROTEIN S10 FAMILY MEMBER"/>
    <property type="match status" value="1"/>
</dbReference>
<dbReference type="InterPro" id="IPR001848">
    <property type="entry name" value="Ribosomal_uS10"/>
</dbReference>
<evidence type="ECO:0000313" key="6">
    <source>
        <dbReference type="EMBL" id="PNR32975.1"/>
    </source>
</evidence>
<protein>
    <recommendedName>
        <fullName evidence="4">Small ribosomal subunit protein uS10c</fullName>
    </recommendedName>
</protein>
<dbReference type="GO" id="GO:0006412">
    <property type="term" value="P:translation"/>
    <property type="evidence" value="ECO:0007669"/>
    <property type="project" value="InterPro"/>
</dbReference>
<evidence type="ECO:0000256" key="3">
    <source>
        <dbReference type="ARBA" id="ARBA00023274"/>
    </source>
</evidence>
<reference evidence="6 8" key="1">
    <citation type="journal article" date="2008" name="Science">
        <title>The Physcomitrella genome reveals evolutionary insights into the conquest of land by plants.</title>
        <authorList>
            <person name="Rensing S."/>
            <person name="Lang D."/>
            <person name="Zimmer A."/>
            <person name="Terry A."/>
            <person name="Salamov A."/>
            <person name="Shapiro H."/>
            <person name="Nishiyama T."/>
            <person name="Perroud P.-F."/>
            <person name="Lindquist E."/>
            <person name="Kamisugi Y."/>
            <person name="Tanahashi T."/>
            <person name="Sakakibara K."/>
            <person name="Fujita T."/>
            <person name="Oishi K."/>
            <person name="Shin-I T."/>
            <person name="Kuroki Y."/>
            <person name="Toyoda A."/>
            <person name="Suzuki Y."/>
            <person name="Hashimoto A."/>
            <person name="Yamaguchi K."/>
            <person name="Sugano A."/>
            <person name="Kohara Y."/>
            <person name="Fujiyama A."/>
            <person name="Anterola A."/>
            <person name="Aoki S."/>
            <person name="Ashton N."/>
            <person name="Barbazuk W.B."/>
            <person name="Barker E."/>
            <person name="Bennetzen J."/>
            <person name="Bezanilla M."/>
            <person name="Blankenship R."/>
            <person name="Cho S.H."/>
            <person name="Dutcher S."/>
            <person name="Estelle M."/>
            <person name="Fawcett J.A."/>
            <person name="Gundlach H."/>
            <person name="Hanada K."/>
            <person name="Heyl A."/>
            <person name="Hicks K.A."/>
            <person name="Hugh J."/>
            <person name="Lohr M."/>
            <person name="Mayer K."/>
            <person name="Melkozernov A."/>
            <person name="Murata T."/>
            <person name="Nelson D."/>
            <person name="Pils B."/>
            <person name="Prigge M."/>
            <person name="Reiss B."/>
            <person name="Renner T."/>
            <person name="Rombauts S."/>
            <person name="Rushton P."/>
            <person name="Sanderfoot A."/>
            <person name="Schween G."/>
            <person name="Shiu S.-H."/>
            <person name="Stueber K."/>
            <person name="Theodoulou F.L."/>
            <person name="Tu H."/>
            <person name="Van de Peer Y."/>
            <person name="Verrier P.J."/>
            <person name="Waters E."/>
            <person name="Wood A."/>
            <person name="Yang L."/>
            <person name="Cove D."/>
            <person name="Cuming A."/>
            <person name="Hasebe M."/>
            <person name="Lucas S."/>
            <person name="Mishler D.B."/>
            <person name="Reski R."/>
            <person name="Grigoriev I."/>
            <person name="Quatrano R.S."/>
            <person name="Boore J.L."/>
        </authorList>
    </citation>
    <scope>NUCLEOTIDE SEQUENCE [LARGE SCALE GENOMIC DNA]</scope>
    <source>
        <strain evidence="7 8">cv. Gransden 2004</strain>
    </source>
</reference>
<dbReference type="EMBL" id="ABEU02000020">
    <property type="protein sequence ID" value="PNR32975.1"/>
    <property type="molecule type" value="Genomic_DNA"/>
</dbReference>
<reference evidence="7" key="3">
    <citation type="submission" date="2020-12" db="UniProtKB">
        <authorList>
            <consortium name="EnsemblPlants"/>
        </authorList>
    </citation>
    <scope>IDENTIFICATION</scope>
</reference>
<dbReference type="PaxDb" id="3218-PP1S9_408V6.1"/>
<dbReference type="SUPFAM" id="SSF54999">
    <property type="entry name" value="Ribosomal protein S10"/>
    <property type="match status" value="1"/>
</dbReference>
<dbReference type="EnsemblPlants" id="Pp3c20_8830V3.1">
    <property type="protein sequence ID" value="Pp3c20_8830V3.1"/>
    <property type="gene ID" value="Pp3c20_8830"/>
</dbReference>
<dbReference type="Gramene" id="Pp3c20_8830V3.1">
    <property type="protein sequence ID" value="Pp3c20_8830V3.1"/>
    <property type="gene ID" value="Pp3c20_8830"/>
</dbReference>
<organism evidence="6">
    <name type="scientific">Physcomitrium patens</name>
    <name type="common">Spreading-leaved earth moss</name>
    <name type="synonym">Physcomitrella patens</name>
    <dbReference type="NCBI Taxonomy" id="3218"/>
    <lineage>
        <taxon>Eukaryota</taxon>
        <taxon>Viridiplantae</taxon>
        <taxon>Streptophyta</taxon>
        <taxon>Embryophyta</taxon>
        <taxon>Bryophyta</taxon>
        <taxon>Bryophytina</taxon>
        <taxon>Bryopsida</taxon>
        <taxon>Funariidae</taxon>
        <taxon>Funariales</taxon>
        <taxon>Funariaceae</taxon>
        <taxon>Physcomitrium</taxon>
    </lineage>
</organism>
<dbReference type="AlphaFoldDB" id="A0A2K1IUM5"/>
<dbReference type="Gramene" id="Pp3c20_8830V3.3">
    <property type="protein sequence ID" value="Pp3c20_8830V3.3"/>
    <property type="gene ID" value="Pp3c20_8830"/>
</dbReference>
<evidence type="ECO:0000256" key="2">
    <source>
        <dbReference type="ARBA" id="ARBA00022980"/>
    </source>
</evidence>
<dbReference type="HAMAP" id="MF_00508">
    <property type="entry name" value="Ribosomal_uS10"/>
    <property type="match status" value="1"/>
</dbReference>
<dbReference type="InterPro" id="IPR027486">
    <property type="entry name" value="Ribosomal_uS10_dom"/>
</dbReference>
<evidence type="ECO:0000256" key="4">
    <source>
        <dbReference type="ARBA" id="ARBA00070310"/>
    </source>
</evidence>
<dbReference type="NCBIfam" id="NF001861">
    <property type="entry name" value="PRK00596.1"/>
    <property type="match status" value="1"/>
</dbReference>
<evidence type="ECO:0000259" key="5">
    <source>
        <dbReference type="SMART" id="SM01403"/>
    </source>
</evidence>
<dbReference type="Gene3D" id="3.30.70.600">
    <property type="entry name" value="Ribosomal protein S10 domain"/>
    <property type="match status" value="1"/>
</dbReference>
<name>A0A2K1IUM5_PHYPA</name>
<evidence type="ECO:0000313" key="8">
    <source>
        <dbReference type="Proteomes" id="UP000006727"/>
    </source>
</evidence>